<evidence type="ECO:0000313" key="3">
    <source>
        <dbReference type="Proteomes" id="UP000287651"/>
    </source>
</evidence>
<comment type="caution">
    <text evidence="2">The sequence shown here is derived from an EMBL/GenBank/DDBJ whole genome shotgun (WGS) entry which is preliminary data.</text>
</comment>
<gene>
    <name evidence="2" type="ORF">B296_00029490</name>
</gene>
<dbReference type="EMBL" id="AMZH03015188">
    <property type="protein sequence ID" value="RRT46454.1"/>
    <property type="molecule type" value="Genomic_DNA"/>
</dbReference>
<proteinExistence type="predicted"/>
<sequence length="103" mass="10394">PARGSHQKAQPLAAWVAASKSNRPGAPTGVGSAHRVAPMEALPSGMALAHKGGACGHSANKSYHPRGNDARPTTGAAALVAKEAACGQGGRWMKVEVEGRASF</sequence>
<dbReference type="Proteomes" id="UP000287651">
    <property type="component" value="Unassembled WGS sequence"/>
</dbReference>
<evidence type="ECO:0000256" key="1">
    <source>
        <dbReference type="SAM" id="MobiDB-lite"/>
    </source>
</evidence>
<evidence type="ECO:0000313" key="2">
    <source>
        <dbReference type="EMBL" id="RRT46454.1"/>
    </source>
</evidence>
<name>A0A426Y3Z8_ENSVE</name>
<protein>
    <submittedName>
        <fullName evidence="2">Uncharacterized protein</fullName>
    </submittedName>
</protein>
<feature type="region of interest" description="Disordered" evidence="1">
    <location>
        <begin position="1"/>
        <end position="33"/>
    </location>
</feature>
<dbReference type="AlphaFoldDB" id="A0A426Y3Z8"/>
<feature type="non-terminal residue" evidence="2">
    <location>
        <position position="1"/>
    </location>
</feature>
<organism evidence="2 3">
    <name type="scientific">Ensete ventricosum</name>
    <name type="common">Abyssinian banana</name>
    <name type="synonym">Musa ensete</name>
    <dbReference type="NCBI Taxonomy" id="4639"/>
    <lineage>
        <taxon>Eukaryota</taxon>
        <taxon>Viridiplantae</taxon>
        <taxon>Streptophyta</taxon>
        <taxon>Embryophyta</taxon>
        <taxon>Tracheophyta</taxon>
        <taxon>Spermatophyta</taxon>
        <taxon>Magnoliopsida</taxon>
        <taxon>Liliopsida</taxon>
        <taxon>Zingiberales</taxon>
        <taxon>Musaceae</taxon>
        <taxon>Ensete</taxon>
    </lineage>
</organism>
<reference evidence="2 3" key="1">
    <citation type="journal article" date="2014" name="Agronomy (Basel)">
        <title>A Draft Genome Sequence for Ensete ventricosum, the Drought-Tolerant Tree Against Hunger.</title>
        <authorList>
            <person name="Harrison J."/>
            <person name="Moore K.A."/>
            <person name="Paszkiewicz K."/>
            <person name="Jones T."/>
            <person name="Grant M."/>
            <person name="Ambacheew D."/>
            <person name="Muzemil S."/>
            <person name="Studholme D.J."/>
        </authorList>
    </citation>
    <scope>NUCLEOTIDE SEQUENCE [LARGE SCALE GENOMIC DNA]</scope>
</reference>
<accession>A0A426Y3Z8</accession>